<evidence type="ECO:0000313" key="2">
    <source>
        <dbReference type="EMBL" id="TDA37620.1"/>
    </source>
</evidence>
<dbReference type="SUPFAM" id="SSF56784">
    <property type="entry name" value="HAD-like"/>
    <property type="match status" value="1"/>
</dbReference>
<dbReference type="Pfam" id="PF00702">
    <property type="entry name" value="Hydrolase"/>
    <property type="match status" value="1"/>
</dbReference>
<dbReference type="AlphaFoldDB" id="A0A523BAW6"/>
<sequence length="270" mass="29877">MKRAKCLRAAVVFDKSGTILKPCRVVLDIHKNEVLFHVNTLKFVLEIGGYLVNIKGASIGIKRGGIKIGKVICSSSSAPPRISNEILRRNDVLNALKRVLVEAKRHCGSEVGTCAALIVDKFACPTHAVGLGGVLYEDVRETVETIRGTDDDVFIATGNCRESTLKCAKILGIDKRFVIADASPKEKMDFVKKLRRFYGLVVMVGNDVNDLPAMREADISILVKRDPSDVTEKMLFEVDHLVESLREVPKIISEIRRSVSFSTFDLKAHQ</sequence>
<proteinExistence type="predicted"/>
<evidence type="ECO:0000256" key="1">
    <source>
        <dbReference type="ARBA" id="ARBA00022967"/>
    </source>
</evidence>
<dbReference type="InterPro" id="IPR023214">
    <property type="entry name" value="HAD_sf"/>
</dbReference>
<accession>A0A523BAW6</accession>
<organism evidence="2 3">
    <name type="scientific">Thermoproteota archaeon</name>
    <dbReference type="NCBI Taxonomy" id="2056631"/>
    <lineage>
        <taxon>Archaea</taxon>
        <taxon>Thermoproteota</taxon>
    </lineage>
</organism>
<dbReference type="PANTHER" id="PTHR43520:SF8">
    <property type="entry name" value="P-TYPE CU(+) TRANSPORTER"/>
    <property type="match status" value="1"/>
</dbReference>
<reference evidence="2 3" key="1">
    <citation type="journal article" date="2019" name="Nat. Microbiol.">
        <title>Expanding anaerobic alkane metabolism in the domain of Archaea.</title>
        <authorList>
            <person name="Wang Y."/>
            <person name="Wegener G."/>
            <person name="Hou J."/>
            <person name="Wang F."/>
            <person name="Xiao X."/>
        </authorList>
    </citation>
    <scope>NUCLEOTIDE SEQUENCE [LARGE SCALE GENOMIC DNA]</scope>
    <source>
        <strain evidence="2">WYZ-LMO10</strain>
    </source>
</reference>
<dbReference type="GO" id="GO:0055070">
    <property type="term" value="P:copper ion homeostasis"/>
    <property type="evidence" value="ECO:0007669"/>
    <property type="project" value="TreeGrafter"/>
</dbReference>
<keyword evidence="1" id="KW-1278">Translocase</keyword>
<evidence type="ECO:0000313" key="3">
    <source>
        <dbReference type="Proteomes" id="UP000315399"/>
    </source>
</evidence>
<dbReference type="GO" id="GO:0005507">
    <property type="term" value="F:copper ion binding"/>
    <property type="evidence" value="ECO:0007669"/>
    <property type="project" value="TreeGrafter"/>
</dbReference>
<dbReference type="Gene3D" id="3.40.50.1000">
    <property type="entry name" value="HAD superfamily/HAD-like"/>
    <property type="match status" value="1"/>
</dbReference>
<dbReference type="Proteomes" id="UP000315399">
    <property type="component" value="Unassembled WGS sequence"/>
</dbReference>
<protein>
    <recommendedName>
        <fullName evidence="4">HAD family hydrolase</fullName>
    </recommendedName>
</protein>
<dbReference type="GO" id="GO:0016020">
    <property type="term" value="C:membrane"/>
    <property type="evidence" value="ECO:0007669"/>
    <property type="project" value="TreeGrafter"/>
</dbReference>
<dbReference type="GO" id="GO:0043682">
    <property type="term" value="F:P-type divalent copper transporter activity"/>
    <property type="evidence" value="ECO:0007669"/>
    <property type="project" value="TreeGrafter"/>
</dbReference>
<gene>
    <name evidence="2" type="ORF">DSO08_05345</name>
</gene>
<dbReference type="PANTHER" id="PTHR43520">
    <property type="entry name" value="ATP7, ISOFORM B"/>
    <property type="match status" value="1"/>
</dbReference>
<dbReference type="EMBL" id="QNVH01000061">
    <property type="protein sequence ID" value="TDA37620.1"/>
    <property type="molecule type" value="Genomic_DNA"/>
</dbReference>
<name>A0A523BAW6_9CREN</name>
<evidence type="ECO:0008006" key="4">
    <source>
        <dbReference type="Google" id="ProtNLM"/>
    </source>
</evidence>
<comment type="caution">
    <text evidence="2">The sequence shown here is derived from an EMBL/GenBank/DDBJ whole genome shotgun (WGS) entry which is preliminary data.</text>
</comment>
<dbReference type="InterPro" id="IPR036412">
    <property type="entry name" value="HAD-like_sf"/>
</dbReference>